<name>A0A0S2TG86_9GAMM</name>
<keyword evidence="4 8" id="KW-0812">Transmembrane</keyword>
<dbReference type="GO" id="GO:0044718">
    <property type="term" value="P:siderophore transmembrane transport"/>
    <property type="evidence" value="ECO:0007669"/>
    <property type="project" value="TreeGrafter"/>
</dbReference>
<dbReference type="Pfam" id="PF07715">
    <property type="entry name" value="Plug"/>
    <property type="match status" value="1"/>
</dbReference>
<dbReference type="STRING" id="1748243.Tel_13860"/>
<keyword evidence="6 8" id="KW-0472">Membrane</keyword>
<dbReference type="InterPro" id="IPR036942">
    <property type="entry name" value="Beta-barrel_TonB_sf"/>
</dbReference>
<keyword evidence="7 8" id="KW-0998">Cell outer membrane</keyword>
<evidence type="ECO:0000256" key="1">
    <source>
        <dbReference type="ARBA" id="ARBA00004571"/>
    </source>
</evidence>
<dbReference type="PANTHER" id="PTHR30069">
    <property type="entry name" value="TONB-DEPENDENT OUTER MEMBRANE RECEPTOR"/>
    <property type="match status" value="1"/>
</dbReference>
<dbReference type="Gene3D" id="2.170.130.10">
    <property type="entry name" value="TonB-dependent receptor, plug domain"/>
    <property type="match status" value="1"/>
</dbReference>
<sequence length="694" mass="76649">MRIEYRPFSCPPRRTGGHAFHRVRPAAAPILACALGLLLPYTGAAAADGVRLGEITVKGEALDPSQGAFTVNVIEGDAIRDQHLQQPLRLIEQVPGVDLGAYRQGGVADVFTIRGFTGAGHGSDAGISLDGITLNQGESHADGYADTNIMIPLELQRLNVYKGPVSALYGNFARGGVLEFITRKGGEYQEADISFGAFDTFDAQAAAGGAFGPVATNFAVQAYDSEGWRDNSRYTKANAAGRLSYDLSERAEIALSLRGHAGQWEAPGYIPEDQFNDEDRRDQQSVNAEDDGGEKRFFAQRIDYNHLINEQMKLLVFAYGTQNDFTRFAKFGYDPGGQTERFYNRDVLAIGASLNGAHRLGEAPMNWVAGVEYYDEETDWKRWNTSNRVRTAQTQERMFTIDTLSLYGQADWEISPALRPMAGLRYDSFSGSYDNRDPGGTPFSRDMNDYDHISPKLGLRSRVAEGIELRGSVANGFGLPNGEAKYDPTLDVDAIEYWQYEIGATLTASPDFYVDAAYFILNSSDEILEDPVGSGNFRNVGETRRSGLEAEFRYFTPVEYLELSLITSLFDSEIESNPNAALVGKEVVGLPDNITTLSLDYNPASGWGGRLSWRQVGEYALTDDNSQSYEGYDLVNASLFYKARFERGRSLRWYLDLYNLTDEDYAEAVFFGSGTRNYAPAPPTHLTVGVALKY</sequence>
<dbReference type="PANTHER" id="PTHR30069:SF49">
    <property type="entry name" value="OUTER MEMBRANE PROTEIN C"/>
    <property type="match status" value="1"/>
</dbReference>
<evidence type="ECO:0000256" key="9">
    <source>
        <dbReference type="RuleBase" id="RU003357"/>
    </source>
</evidence>
<comment type="similarity">
    <text evidence="8 9">Belongs to the TonB-dependent receptor family.</text>
</comment>
<feature type="domain" description="TonB-dependent receptor plug" evidence="12">
    <location>
        <begin position="68"/>
        <end position="177"/>
    </location>
</feature>
<dbReference type="KEGG" id="tee:Tel_13860"/>
<comment type="subcellular location">
    <subcellularLocation>
        <location evidence="1 8">Cell outer membrane</location>
        <topology evidence="1 8">Multi-pass membrane protein</topology>
    </subcellularLocation>
</comment>
<proteinExistence type="inferred from homology"/>
<feature type="region of interest" description="Disordered" evidence="10">
    <location>
        <begin position="272"/>
        <end position="292"/>
    </location>
</feature>
<dbReference type="Gene3D" id="2.40.170.20">
    <property type="entry name" value="TonB-dependent receptor, beta-barrel domain"/>
    <property type="match status" value="1"/>
</dbReference>
<evidence type="ECO:0000256" key="2">
    <source>
        <dbReference type="ARBA" id="ARBA00022448"/>
    </source>
</evidence>
<reference evidence="13" key="1">
    <citation type="submission" date="2015-10" db="EMBL/GenBank/DDBJ databases">
        <title>Description of Candidatus Tenderia electrophaga gen. nov, sp. nov., an Uncultivated Electroautotroph from a Biocathode Enrichment.</title>
        <authorList>
            <person name="Eddie B.J."/>
            <person name="Malanoski A.P."/>
            <person name="Wang Z."/>
            <person name="Hall R.J."/>
            <person name="Oh S.D."/>
            <person name="Heiner C."/>
            <person name="Lin B."/>
            <person name="Strycharz-Glaven S.M."/>
        </authorList>
    </citation>
    <scope>NUCLEOTIDE SEQUENCE [LARGE SCALE GENOMIC DNA]</scope>
    <source>
        <strain evidence="13">NRL1</strain>
    </source>
</reference>
<keyword evidence="3 8" id="KW-1134">Transmembrane beta strand</keyword>
<dbReference type="CDD" id="cd01347">
    <property type="entry name" value="ligand_gated_channel"/>
    <property type="match status" value="1"/>
</dbReference>
<evidence type="ECO:0000256" key="3">
    <source>
        <dbReference type="ARBA" id="ARBA00022452"/>
    </source>
</evidence>
<gene>
    <name evidence="13" type="ORF">Tel_13860</name>
</gene>
<evidence type="ECO:0000256" key="4">
    <source>
        <dbReference type="ARBA" id="ARBA00022692"/>
    </source>
</evidence>
<evidence type="ECO:0000259" key="11">
    <source>
        <dbReference type="Pfam" id="PF00593"/>
    </source>
</evidence>
<keyword evidence="14" id="KW-1185">Reference proteome</keyword>
<evidence type="ECO:0000259" key="12">
    <source>
        <dbReference type="Pfam" id="PF07715"/>
    </source>
</evidence>
<dbReference type="Pfam" id="PF00593">
    <property type="entry name" value="TonB_dep_Rec_b-barrel"/>
    <property type="match status" value="1"/>
</dbReference>
<accession>A0A0S2TG86</accession>
<evidence type="ECO:0000256" key="6">
    <source>
        <dbReference type="ARBA" id="ARBA00023136"/>
    </source>
</evidence>
<dbReference type="GO" id="GO:0015344">
    <property type="term" value="F:siderophore uptake transmembrane transporter activity"/>
    <property type="evidence" value="ECO:0007669"/>
    <property type="project" value="TreeGrafter"/>
</dbReference>
<dbReference type="GO" id="GO:0009279">
    <property type="term" value="C:cell outer membrane"/>
    <property type="evidence" value="ECO:0007669"/>
    <property type="project" value="UniProtKB-SubCell"/>
</dbReference>
<dbReference type="InterPro" id="IPR039426">
    <property type="entry name" value="TonB-dep_rcpt-like"/>
</dbReference>
<keyword evidence="2 8" id="KW-0813">Transport</keyword>
<protein>
    <recommendedName>
        <fullName evidence="15">TonB-dependent receptor</fullName>
    </recommendedName>
</protein>
<dbReference type="InterPro" id="IPR037066">
    <property type="entry name" value="Plug_dom_sf"/>
</dbReference>
<dbReference type="InterPro" id="IPR000531">
    <property type="entry name" value="Beta-barrel_TonB"/>
</dbReference>
<evidence type="ECO:0008006" key="15">
    <source>
        <dbReference type="Google" id="ProtNLM"/>
    </source>
</evidence>
<organism evidence="13 14">
    <name type="scientific">Candidatus Tenderia electrophaga</name>
    <dbReference type="NCBI Taxonomy" id="1748243"/>
    <lineage>
        <taxon>Bacteria</taxon>
        <taxon>Pseudomonadati</taxon>
        <taxon>Pseudomonadota</taxon>
        <taxon>Gammaproteobacteria</taxon>
        <taxon>Candidatus Tenderiales</taxon>
        <taxon>Candidatus Tenderiaceae</taxon>
        <taxon>Candidatus Tenderia</taxon>
    </lineage>
</organism>
<evidence type="ECO:0000256" key="5">
    <source>
        <dbReference type="ARBA" id="ARBA00023077"/>
    </source>
</evidence>
<dbReference type="InterPro" id="IPR012910">
    <property type="entry name" value="Plug_dom"/>
</dbReference>
<keyword evidence="5 9" id="KW-0798">TonB box</keyword>
<feature type="domain" description="TonB-dependent receptor-like beta-barrel" evidence="11">
    <location>
        <begin position="251"/>
        <end position="660"/>
    </location>
</feature>
<dbReference type="PROSITE" id="PS52016">
    <property type="entry name" value="TONB_DEPENDENT_REC_3"/>
    <property type="match status" value="1"/>
</dbReference>
<evidence type="ECO:0000313" key="14">
    <source>
        <dbReference type="Proteomes" id="UP000055136"/>
    </source>
</evidence>
<evidence type="ECO:0000256" key="8">
    <source>
        <dbReference type="PROSITE-ProRule" id="PRU01360"/>
    </source>
</evidence>
<dbReference type="AlphaFoldDB" id="A0A0S2TG86"/>
<evidence type="ECO:0000256" key="7">
    <source>
        <dbReference type="ARBA" id="ARBA00023237"/>
    </source>
</evidence>
<dbReference type="SUPFAM" id="SSF56935">
    <property type="entry name" value="Porins"/>
    <property type="match status" value="1"/>
</dbReference>
<dbReference type="Proteomes" id="UP000055136">
    <property type="component" value="Chromosome"/>
</dbReference>
<evidence type="ECO:0000313" key="13">
    <source>
        <dbReference type="EMBL" id="ALP54132.1"/>
    </source>
</evidence>
<evidence type="ECO:0000256" key="10">
    <source>
        <dbReference type="SAM" id="MobiDB-lite"/>
    </source>
</evidence>
<dbReference type="EMBL" id="CP013099">
    <property type="protein sequence ID" value="ALP54132.1"/>
    <property type="molecule type" value="Genomic_DNA"/>
</dbReference>